<evidence type="ECO:0000256" key="2">
    <source>
        <dbReference type="ARBA" id="ARBA00022679"/>
    </source>
</evidence>
<dbReference type="OrthoDB" id="9811589at2"/>
<evidence type="ECO:0000313" key="5">
    <source>
        <dbReference type="Proteomes" id="UP000051160"/>
    </source>
</evidence>
<dbReference type="AlphaFoldDB" id="A0A0R1LR52"/>
<dbReference type="STRING" id="1423776.FD04_GL000901"/>
<gene>
    <name evidence="4" type="ORF">FD04_GL000901</name>
</gene>
<dbReference type="PATRIC" id="fig|1423776.4.peg.908"/>
<dbReference type="CDD" id="cd02440">
    <property type="entry name" value="AdoMet_MTases"/>
    <property type="match status" value="1"/>
</dbReference>
<evidence type="ECO:0000256" key="1">
    <source>
        <dbReference type="ARBA" id="ARBA00022603"/>
    </source>
</evidence>
<keyword evidence="1 4" id="KW-0489">Methyltransferase</keyword>
<name>A0A0R1LR52_9LACO</name>
<dbReference type="PANTHER" id="PTHR43861:SF1">
    <property type="entry name" value="TRANS-ACONITATE 2-METHYLTRANSFERASE"/>
    <property type="match status" value="1"/>
</dbReference>
<protein>
    <submittedName>
        <fullName evidence="4">Methyltransferase</fullName>
    </submittedName>
</protein>
<evidence type="ECO:0000313" key="4">
    <source>
        <dbReference type="EMBL" id="KRK97928.1"/>
    </source>
</evidence>
<dbReference type="GO" id="GO:0008168">
    <property type="term" value="F:methyltransferase activity"/>
    <property type="evidence" value="ECO:0007669"/>
    <property type="project" value="UniProtKB-KW"/>
</dbReference>
<dbReference type="GO" id="GO:0032259">
    <property type="term" value="P:methylation"/>
    <property type="evidence" value="ECO:0007669"/>
    <property type="project" value="UniProtKB-KW"/>
</dbReference>
<feature type="domain" description="Methyltransferase" evidence="3">
    <location>
        <begin position="38"/>
        <end position="132"/>
    </location>
</feature>
<dbReference type="PANTHER" id="PTHR43861">
    <property type="entry name" value="TRANS-ACONITATE 2-METHYLTRANSFERASE-RELATED"/>
    <property type="match status" value="1"/>
</dbReference>
<evidence type="ECO:0000259" key="3">
    <source>
        <dbReference type="Pfam" id="PF13649"/>
    </source>
</evidence>
<keyword evidence="2 4" id="KW-0808">Transferase</keyword>
<organism evidence="4 5">
    <name type="scientific">Secundilactobacillus odoratitofui DSM 19909 = JCM 15043</name>
    <dbReference type="NCBI Taxonomy" id="1423776"/>
    <lineage>
        <taxon>Bacteria</taxon>
        <taxon>Bacillati</taxon>
        <taxon>Bacillota</taxon>
        <taxon>Bacilli</taxon>
        <taxon>Lactobacillales</taxon>
        <taxon>Lactobacillaceae</taxon>
        <taxon>Secundilactobacillus</taxon>
    </lineage>
</organism>
<proteinExistence type="predicted"/>
<accession>A0A0R1LR52</accession>
<dbReference type="InterPro" id="IPR041698">
    <property type="entry name" value="Methyltransf_25"/>
</dbReference>
<dbReference type="SUPFAM" id="SSF53335">
    <property type="entry name" value="S-adenosyl-L-methionine-dependent methyltransferases"/>
    <property type="match status" value="1"/>
</dbReference>
<dbReference type="Proteomes" id="UP000051160">
    <property type="component" value="Unassembled WGS sequence"/>
</dbReference>
<dbReference type="Gene3D" id="3.40.50.150">
    <property type="entry name" value="Vaccinia Virus protein VP39"/>
    <property type="match status" value="1"/>
</dbReference>
<dbReference type="InterPro" id="IPR029063">
    <property type="entry name" value="SAM-dependent_MTases_sf"/>
</dbReference>
<dbReference type="Gene3D" id="2.20.25.110">
    <property type="entry name" value="S-adenosyl-L-methionine-dependent methyltransferases"/>
    <property type="match status" value="1"/>
</dbReference>
<reference evidence="4 5" key="1">
    <citation type="journal article" date="2015" name="Genome Announc.">
        <title>Expanding the biotechnology potential of lactobacilli through comparative genomics of 213 strains and associated genera.</title>
        <authorList>
            <person name="Sun Z."/>
            <person name="Harris H.M."/>
            <person name="McCann A."/>
            <person name="Guo C."/>
            <person name="Argimon S."/>
            <person name="Zhang W."/>
            <person name="Yang X."/>
            <person name="Jeffery I.B."/>
            <person name="Cooney J.C."/>
            <person name="Kagawa T.F."/>
            <person name="Liu W."/>
            <person name="Song Y."/>
            <person name="Salvetti E."/>
            <person name="Wrobel A."/>
            <person name="Rasinkangas P."/>
            <person name="Parkhill J."/>
            <person name="Rea M.C."/>
            <person name="O'Sullivan O."/>
            <person name="Ritari J."/>
            <person name="Douillard F.P."/>
            <person name="Paul Ross R."/>
            <person name="Yang R."/>
            <person name="Briner A.E."/>
            <person name="Felis G.E."/>
            <person name="de Vos W.M."/>
            <person name="Barrangou R."/>
            <person name="Klaenhammer T.R."/>
            <person name="Caufield P.W."/>
            <person name="Cui Y."/>
            <person name="Zhang H."/>
            <person name="O'Toole P.W."/>
        </authorList>
    </citation>
    <scope>NUCLEOTIDE SEQUENCE [LARGE SCALE GENOMIC DNA]</scope>
    <source>
        <strain evidence="4 5">DSM 19909</strain>
    </source>
</reference>
<dbReference type="Pfam" id="PF13649">
    <property type="entry name" value="Methyltransf_25"/>
    <property type="match status" value="1"/>
</dbReference>
<comment type="caution">
    <text evidence="4">The sequence shown here is derived from an EMBL/GenBank/DDBJ whole genome shotgun (WGS) entry which is preliminary data.</text>
</comment>
<dbReference type="RefSeq" id="WP_054699978.1">
    <property type="nucleotide sequence ID" value="NZ_AZEE01000028.1"/>
</dbReference>
<keyword evidence="5" id="KW-1185">Reference proteome</keyword>
<sequence>MIYQTFAKLYDELFDAELYQEWRDFVERNVDDHNAPLLELACGAGQLAILLKQAGYDVTGFDLSEEMLSLADQHAREADVALPLIQGNMLDLSELGQYQTVTCFADSLCYLPDEAALLQTFKQVAEHLSNQGQFLFDVITPYQTDTVYPGYMYNYRDEDRAFLWSSESDEWPHSVVHDLTFFIYNDRKAAYDEVAELHHERTYELSTYNSLLAKAGFKTVNVTADFGQAQPDSKTTRWFFVCSL</sequence>
<dbReference type="EMBL" id="AZEE01000028">
    <property type="protein sequence ID" value="KRK97928.1"/>
    <property type="molecule type" value="Genomic_DNA"/>
</dbReference>